<proteinExistence type="predicted"/>
<organism evidence="2 3">
    <name type="scientific">Candidatus Wallbacteria bacterium GWC2_49_35</name>
    <dbReference type="NCBI Taxonomy" id="1817813"/>
    <lineage>
        <taxon>Bacteria</taxon>
        <taxon>Candidatus Walliibacteriota</taxon>
    </lineage>
</organism>
<evidence type="ECO:0000313" key="2">
    <source>
        <dbReference type="EMBL" id="OGM08597.1"/>
    </source>
</evidence>
<feature type="transmembrane region" description="Helical" evidence="1">
    <location>
        <begin position="232"/>
        <end position="258"/>
    </location>
</feature>
<protein>
    <submittedName>
        <fullName evidence="2">Uncharacterized protein</fullName>
    </submittedName>
</protein>
<sequence>MSNPEIDAKIEEGISFFDQNNIPKAIITLREVLKNDEGSDLSSKGHYYLSLAYFQNDNLQEAFDQLPKCGAYAPAKVFDLIKNISAKSGDDYKEIANSLPQKDLYAAIVEQENQKRNKEASAAAVERDKQAEIDKLKLETEGDYNDLFVETMKAAPTNYLIPFFMGVISIPAWGLGLLLAGSLPKAIIRFAVQYAYYYMYINSNSIRNWTLTNINLSNIFGYTPFVNSLNEYVFPGLQIVFAVSTLILSLQSFVFAYFEWYKIFIFGNVVEVRNTNDVYINIGFEHHINLGDVFNIYTRGRKPLLKGTATILRHEDAVSLVEFRPNTELQTIMQPKIGDIVKFKWL</sequence>
<gene>
    <name evidence="2" type="ORF">A2008_09295</name>
</gene>
<keyword evidence="1" id="KW-0472">Membrane</keyword>
<evidence type="ECO:0000256" key="1">
    <source>
        <dbReference type="SAM" id="Phobius"/>
    </source>
</evidence>
<name>A0A1F7X0S1_9BACT</name>
<evidence type="ECO:0000313" key="3">
    <source>
        <dbReference type="Proteomes" id="UP000178735"/>
    </source>
</evidence>
<comment type="caution">
    <text evidence="2">The sequence shown here is derived from an EMBL/GenBank/DDBJ whole genome shotgun (WGS) entry which is preliminary data.</text>
</comment>
<keyword evidence="1" id="KW-0812">Transmembrane</keyword>
<keyword evidence="1" id="KW-1133">Transmembrane helix</keyword>
<dbReference type="AlphaFoldDB" id="A0A1F7X0S1"/>
<dbReference type="Proteomes" id="UP000178735">
    <property type="component" value="Unassembled WGS sequence"/>
</dbReference>
<dbReference type="EMBL" id="MGFH01000007">
    <property type="protein sequence ID" value="OGM08597.1"/>
    <property type="molecule type" value="Genomic_DNA"/>
</dbReference>
<dbReference type="Gene3D" id="1.25.40.10">
    <property type="entry name" value="Tetratricopeptide repeat domain"/>
    <property type="match status" value="1"/>
</dbReference>
<reference evidence="2 3" key="1">
    <citation type="journal article" date="2016" name="Nat. Commun.">
        <title>Thousands of microbial genomes shed light on interconnected biogeochemical processes in an aquifer system.</title>
        <authorList>
            <person name="Anantharaman K."/>
            <person name="Brown C.T."/>
            <person name="Hug L.A."/>
            <person name="Sharon I."/>
            <person name="Castelle C.J."/>
            <person name="Probst A.J."/>
            <person name="Thomas B.C."/>
            <person name="Singh A."/>
            <person name="Wilkins M.J."/>
            <person name="Karaoz U."/>
            <person name="Brodie E.L."/>
            <person name="Williams K.H."/>
            <person name="Hubbard S.S."/>
            <person name="Banfield J.F."/>
        </authorList>
    </citation>
    <scope>NUCLEOTIDE SEQUENCE [LARGE SCALE GENOMIC DNA]</scope>
</reference>
<dbReference type="STRING" id="1817813.A2008_09295"/>
<feature type="transmembrane region" description="Helical" evidence="1">
    <location>
        <begin position="159"/>
        <end position="180"/>
    </location>
</feature>
<accession>A0A1F7X0S1</accession>
<dbReference type="SUPFAM" id="SSF48452">
    <property type="entry name" value="TPR-like"/>
    <property type="match status" value="1"/>
</dbReference>
<dbReference type="InterPro" id="IPR011990">
    <property type="entry name" value="TPR-like_helical_dom_sf"/>
</dbReference>